<gene>
    <name evidence="1" type="ORF">BKK80_12025</name>
</gene>
<dbReference type="RefSeq" id="WP_071069560.1">
    <property type="nucleotide sequence ID" value="NZ_CP017754.1"/>
</dbReference>
<accession>A0ABM6F4Q6</accession>
<protein>
    <submittedName>
        <fullName evidence="1">Uncharacterized protein</fullName>
    </submittedName>
</protein>
<proteinExistence type="predicted"/>
<dbReference type="InterPro" id="IPR045390">
    <property type="entry name" value="ABC-3C_MC3"/>
</dbReference>
<reference evidence="1 2" key="1">
    <citation type="submission" date="2016-10" db="EMBL/GenBank/DDBJ databases">
        <title>Complete genome sequences of three Cupriavidus strains isolated from various Malaysian environments.</title>
        <authorList>
            <person name="Abdullah A.A.-A."/>
            <person name="Shafie N.A.H."/>
            <person name="Lau N.S."/>
        </authorList>
    </citation>
    <scope>NUCLEOTIDE SEQUENCE [LARGE SCALE GENOMIC DNA]</scope>
    <source>
        <strain evidence="1 2">USMAA1020</strain>
    </source>
</reference>
<evidence type="ECO:0000313" key="1">
    <source>
        <dbReference type="EMBL" id="AOZ06466.1"/>
    </source>
</evidence>
<dbReference type="EMBL" id="CP017754">
    <property type="protein sequence ID" value="AOZ06466.1"/>
    <property type="molecule type" value="Genomic_DNA"/>
</dbReference>
<name>A0ABM6F4Q6_9BURK</name>
<dbReference type="Proteomes" id="UP000177515">
    <property type="component" value="Chromosome 1"/>
</dbReference>
<sequence length="158" mass="18147">MSRNEYGDVIQNLYILHNNPFLFAEPMVRFYEALGALENNVVLAYLVLPMILHEPSRKLLQRDHSKTSLRTFLEAPERLHGLQRRIRAKRVLTNTTLQYLVSVGRLQVEQAQVVHVDPSKFERQLSAAAVCRAAKALGRIFQPYDVPTVYRMLGVMSL</sequence>
<organism evidence="1 2">
    <name type="scientific">Cupriavidus malaysiensis</name>
    <dbReference type="NCBI Taxonomy" id="367825"/>
    <lineage>
        <taxon>Bacteria</taxon>
        <taxon>Pseudomonadati</taxon>
        <taxon>Pseudomonadota</taxon>
        <taxon>Betaproteobacteria</taxon>
        <taxon>Burkholderiales</taxon>
        <taxon>Burkholderiaceae</taxon>
        <taxon>Cupriavidus</taxon>
    </lineage>
</organism>
<dbReference type="Pfam" id="PF20131">
    <property type="entry name" value="MC3"/>
    <property type="match status" value="1"/>
</dbReference>
<keyword evidence="2" id="KW-1185">Reference proteome</keyword>
<evidence type="ECO:0000313" key="2">
    <source>
        <dbReference type="Proteomes" id="UP000177515"/>
    </source>
</evidence>